<dbReference type="AlphaFoldDB" id="A0A0H3K1W8"/>
<organism evidence="2 3">
    <name type="scientific">Synechococcus sp. (strain ATCC 27144 / PCC 6301 / SAUG 1402/1)</name>
    <name type="common">Anacystis nidulans</name>
    <dbReference type="NCBI Taxonomy" id="269084"/>
    <lineage>
        <taxon>Bacteria</taxon>
        <taxon>Bacillati</taxon>
        <taxon>Cyanobacteriota</taxon>
        <taxon>Cyanophyceae</taxon>
        <taxon>Synechococcales</taxon>
        <taxon>Synechococcaceae</taxon>
        <taxon>Synechococcus</taxon>
    </lineage>
</organism>
<dbReference type="InterPro" id="IPR029063">
    <property type="entry name" value="SAM-dependent_MTases_sf"/>
</dbReference>
<accession>A0A0H3K1W8</accession>
<name>A0A0H3K1W8_SYNP6</name>
<dbReference type="GeneID" id="72429319"/>
<gene>
    <name evidence="2" type="ordered locus">syc1024_d</name>
</gene>
<reference evidence="2 3" key="1">
    <citation type="journal article" date="2007" name="Photosyn. Res.">
        <title>Complete nucleotide sequence of the freshwater unicellular cyanobacterium Synechococcus elongatus PCC 6301 chromosome: gene content and organization.</title>
        <authorList>
            <person name="Sugita C."/>
            <person name="Ogata K."/>
            <person name="Shikata M."/>
            <person name="Jikuya H."/>
            <person name="Takano J."/>
            <person name="Furumichi M."/>
            <person name="Kanehisa M."/>
            <person name="Omata T."/>
            <person name="Sugiura M."/>
            <person name="Sugita M."/>
        </authorList>
    </citation>
    <scope>NUCLEOTIDE SEQUENCE [LARGE SCALE GENOMIC DNA]</scope>
    <source>
        <strain evidence="3">ATCC 27144 / PCC 6301 / SAUG 1402/1</strain>
    </source>
</reference>
<sequence>MAIVDPWQDRWQTVARRYSREYRREAQPLPDDLESLAIVQTWRAGQLQNQIGSAFWELAQPGKGQAWLDLGCSLSFLVYPWRDWQASFSGQDICPEACEILRQRGPQLNSKLFKGCRLAPAHQLDYPDRSFDGAIATGVSAYYPLDYWAEVLTAVQKVLKPGGQFLFDVINPEAAIAEDWAILETYLGAPVELVDLDQWRQLCRDRGARIRAESAGPLFQLLRIDWPKG</sequence>
<evidence type="ECO:0000313" key="2">
    <source>
        <dbReference type="EMBL" id="BAD79214.1"/>
    </source>
</evidence>
<proteinExistence type="predicted"/>
<evidence type="ECO:0000259" key="1">
    <source>
        <dbReference type="Pfam" id="PF08241"/>
    </source>
</evidence>
<dbReference type="EMBL" id="AP008231">
    <property type="protein sequence ID" value="BAD79214.1"/>
    <property type="molecule type" value="Genomic_DNA"/>
</dbReference>
<dbReference type="Gene3D" id="3.40.50.150">
    <property type="entry name" value="Vaccinia Virus protein VP39"/>
    <property type="match status" value="1"/>
</dbReference>
<dbReference type="InterPro" id="IPR013216">
    <property type="entry name" value="Methyltransf_11"/>
</dbReference>
<dbReference type="Proteomes" id="UP000001175">
    <property type="component" value="Chromosome"/>
</dbReference>
<protein>
    <recommendedName>
        <fullName evidence="1">Methyltransferase type 11 domain-containing protein</fullName>
    </recommendedName>
</protein>
<dbReference type="Pfam" id="PF08241">
    <property type="entry name" value="Methyltransf_11"/>
    <property type="match status" value="1"/>
</dbReference>
<dbReference type="GO" id="GO:0008757">
    <property type="term" value="F:S-adenosylmethionine-dependent methyltransferase activity"/>
    <property type="evidence" value="ECO:0007669"/>
    <property type="project" value="InterPro"/>
</dbReference>
<dbReference type="SUPFAM" id="SSF53335">
    <property type="entry name" value="S-adenosyl-L-methionine-dependent methyltransferases"/>
    <property type="match status" value="1"/>
</dbReference>
<dbReference type="eggNOG" id="COG0500">
    <property type="taxonomic scope" value="Bacteria"/>
</dbReference>
<feature type="domain" description="Methyltransferase type 11" evidence="1">
    <location>
        <begin position="68"/>
        <end position="167"/>
    </location>
</feature>
<dbReference type="RefSeq" id="WP_011243336.1">
    <property type="nucleotide sequence ID" value="NC_006576.1"/>
</dbReference>
<evidence type="ECO:0000313" key="3">
    <source>
        <dbReference type="Proteomes" id="UP000001175"/>
    </source>
</evidence>
<dbReference type="KEGG" id="syc:syc1024_d"/>
<dbReference type="CDD" id="cd02440">
    <property type="entry name" value="AdoMet_MTases"/>
    <property type="match status" value="1"/>
</dbReference>